<comment type="subcellular location">
    <subcellularLocation>
        <location evidence="1">Membrane</location>
    </subcellularLocation>
</comment>
<sequence length="261" mass="27702">MKRGTAKQGTGRTAPGPADRDRRAGRRRLWWLLGGIALVAVLAGLAATAYFSPLMSVRQVDVAGVTAVSRDEVLSVAEVPVGAPLLQVDPATIAARVARIPGVESARVERSYPSTLTIDVRERTPRVLIEGDGDDGKIGVMDRLGVVYVEYDSREAMGKAGAGGVAFRDLPALDVSTPGPQDPTTEAALDMVAELPDWLRKHVTKVSASSPSDLTLHMTKDRTAIWGDSGRGADKAEALRHVLTLPGKTFNVSSPDYPAVN</sequence>
<protein>
    <recommendedName>
        <fullName evidence="10">POTRA domain-containing protein</fullName>
    </recommendedName>
</protein>
<keyword evidence="4 9" id="KW-0812">Transmembrane</keyword>
<evidence type="ECO:0000256" key="6">
    <source>
        <dbReference type="ARBA" id="ARBA00023136"/>
    </source>
</evidence>
<evidence type="ECO:0000313" key="12">
    <source>
        <dbReference type="Proteomes" id="UP001418444"/>
    </source>
</evidence>
<feature type="transmembrane region" description="Helical" evidence="9">
    <location>
        <begin position="29"/>
        <end position="51"/>
    </location>
</feature>
<evidence type="ECO:0000256" key="3">
    <source>
        <dbReference type="ARBA" id="ARBA00022618"/>
    </source>
</evidence>
<evidence type="ECO:0000259" key="10">
    <source>
        <dbReference type="PROSITE" id="PS51779"/>
    </source>
</evidence>
<dbReference type="PROSITE" id="PS51779">
    <property type="entry name" value="POTRA"/>
    <property type="match status" value="1"/>
</dbReference>
<name>A0ABP7PDR8_9ACTN</name>
<reference evidence="12" key="1">
    <citation type="journal article" date="2019" name="Int. J. Syst. Evol. Microbiol.">
        <title>The Global Catalogue of Microorganisms (GCM) 10K type strain sequencing project: providing services to taxonomists for standard genome sequencing and annotation.</title>
        <authorList>
            <consortium name="The Broad Institute Genomics Platform"/>
            <consortium name="The Broad Institute Genome Sequencing Center for Infectious Disease"/>
            <person name="Wu L."/>
            <person name="Ma J."/>
        </authorList>
    </citation>
    <scope>NUCLEOTIDE SEQUENCE [LARGE SCALE GENOMIC DNA]</scope>
    <source>
        <strain evidence="12">JCM 16923</strain>
    </source>
</reference>
<evidence type="ECO:0000256" key="7">
    <source>
        <dbReference type="ARBA" id="ARBA00023306"/>
    </source>
</evidence>
<proteinExistence type="predicted"/>
<dbReference type="RefSeq" id="WP_344784327.1">
    <property type="nucleotide sequence ID" value="NZ_BAAAZW010000007.1"/>
</dbReference>
<keyword evidence="2" id="KW-1003">Cell membrane</keyword>
<organism evidence="11 12">
    <name type="scientific">Gordonia caeni</name>
    <dbReference type="NCBI Taxonomy" id="1007097"/>
    <lineage>
        <taxon>Bacteria</taxon>
        <taxon>Bacillati</taxon>
        <taxon>Actinomycetota</taxon>
        <taxon>Actinomycetes</taxon>
        <taxon>Mycobacteriales</taxon>
        <taxon>Gordoniaceae</taxon>
        <taxon>Gordonia</taxon>
    </lineage>
</organism>
<dbReference type="PANTHER" id="PTHR37820">
    <property type="entry name" value="CELL DIVISION PROTEIN DIVIB"/>
    <property type="match status" value="1"/>
</dbReference>
<dbReference type="PANTHER" id="PTHR37820:SF1">
    <property type="entry name" value="CELL DIVISION PROTEIN FTSQ"/>
    <property type="match status" value="1"/>
</dbReference>
<keyword evidence="12" id="KW-1185">Reference proteome</keyword>
<evidence type="ECO:0000256" key="8">
    <source>
        <dbReference type="SAM" id="MobiDB-lite"/>
    </source>
</evidence>
<dbReference type="Pfam" id="PF08478">
    <property type="entry name" value="POTRA_1"/>
    <property type="match status" value="1"/>
</dbReference>
<evidence type="ECO:0000313" key="11">
    <source>
        <dbReference type="EMBL" id="GAA3964011.1"/>
    </source>
</evidence>
<accession>A0ABP7PDR8</accession>
<dbReference type="InterPro" id="IPR050487">
    <property type="entry name" value="FtsQ_DivIB"/>
</dbReference>
<keyword evidence="7" id="KW-0131">Cell cycle</keyword>
<dbReference type="Proteomes" id="UP001418444">
    <property type="component" value="Unassembled WGS sequence"/>
</dbReference>
<feature type="domain" description="POTRA" evidence="10">
    <location>
        <begin position="55"/>
        <end position="123"/>
    </location>
</feature>
<evidence type="ECO:0000256" key="9">
    <source>
        <dbReference type="SAM" id="Phobius"/>
    </source>
</evidence>
<keyword evidence="5 9" id="KW-1133">Transmembrane helix</keyword>
<evidence type="ECO:0000256" key="4">
    <source>
        <dbReference type="ARBA" id="ARBA00022692"/>
    </source>
</evidence>
<evidence type="ECO:0000256" key="2">
    <source>
        <dbReference type="ARBA" id="ARBA00022475"/>
    </source>
</evidence>
<evidence type="ECO:0000256" key="1">
    <source>
        <dbReference type="ARBA" id="ARBA00004370"/>
    </source>
</evidence>
<gene>
    <name evidence="11" type="ORF">GCM10022231_25560</name>
</gene>
<keyword evidence="3" id="KW-0132">Cell division</keyword>
<dbReference type="InterPro" id="IPR034746">
    <property type="entry name" value="POTRA"/>
</dbReference>
<comment type="caution">
    <text evidence="11">The sequence shown here is derived from an EMBL/GenBank/DDBJ whole genome shotgun (WGS) entry which is preliminary data.</text>
</comment>
<dbReference type="Gene3D" id="3.10.20.310">
    <property type="entry name" value="membrane protein fhac"/>
    <property type="match status" value="1"/>
</dbReference>
<dbReference type="EMBL" id="BAAAZW010000007">
    <property type="protein sequence ID" value="GAA3964011.1"/>
    <property type="molecule type" value="Genomic_DNA"/>
</dbReference>
<dbReference type="InterPro" id="IPR013685">
    <property type="entry name" value="POTRA_FtsQ_type"/>
</dbReference>
<feature type="region of interest" description="Disordered" evidence="8">
    <location>
        <begin position="1"/>
        <end position="21"/>
    </location>
</feature>
<keyword evidence="6 9" id="KW-0472">Membrane</keyword>
<evidence type="ECO:0000256" key="5">
    <source>
        <dbReference type="ARBA" id="ARBA00022989"/>
    </source>
</evidence>